<dbReference type="GO" id="GO:0002161">
    <property type="term" value="F:aminoacyl-tRNA deacylase activity"/>
    <property type="evidence" value="ECO:0007669"/>
    <property type="project" value="InterPro"/>
</dbReference>
<evidence type="ECO:0000256" key="2">
    <source>
        <dbReference type="ARBA" id="ARBA00022917"/>
    </source>
</evidence>
<evidence type="ECO:0000259" key="5">
    <source>
        <dbReference type="Pfam" id="PF04073"/>
    </source>
</evidence>
<comment type="caution">
    <text evidence="6">The sequence shown here is derived from an EMBL/GenBank/DDBJ whole genome shotgun (WGS) entry which is preliminary data.</text>
</comment>
<dbReference type="RefSeq" id="WP_183351224.1">
    <property type="nucleotide sequence ID" value="NZ_JACHEO010000012.1"/>
</dbReference>
<evidence type="ECO:0000256" key="1">
    <source>
        <dbReference type="ARBA" id="ARBA00009798"/>
    </source>
</evidence>
<dbReference type="PANTHER" id="PTHR30411">
    <property type="entry name" value="CYTOPLASMIC PROTEIN"/>
    <property type="match status" value="1"/>
</dbReference>
<dbReference type="GO" id="GO:0016829">
    <property type="term" value="F:lyase activity"/>
    <property type="evidence" value="ECO:0007669"/>
    <property type="project" value="UniProtKB-KW"/>
</dbReference>
<proteinExistence type="inferred from homology"/>
<keyword evidence="7" id="KW-1185">Reference proteome</keyword>
<evidence type="ECO:0000256" key="3">
    <source>
        <dbReference type="ARBA" id="ARBA00023239"/>
    </source>
</evidence>
<keyword evidence="2 4" id="KW-0648">Protein biosynthesis</keyword>
<accession>A0A840V5Z5</accession>
<organism evidence="6 7">
    <name type="scientific">Desulfoprunum benzoelyticum</name>
    <dbReference type="NCBI Taxonomy" id="1506996"/>
    <lineage>
        <taxon>Bacteria</taxon>
        <taxon>Pseudomonadati</taxon>
        <taxon>Thermodesulfobacteriota</taxon>
        <taxon>Desulfobulbia</taxon>
        <taxon>Desulfobulbales</taxon>
        <taxon>Desulfobulbaceae</taxon>
        <taxon>Desulfoprunum</taxon>
    </lineage>
</organism>
<dbReference type="PIRSF" id="PIRSF006181">
    <property type="entry name" value="EbsC_YbaK"/>
    <property type="match status" value="1"/>
</dbReference>
<dbReference type="InterPro" id="IPR036754">
    <property type="entry name" value="YbaK/aa-tRNA-synt-asso_dom_sf"/>
</dbReference>
<dbReference type="Pfam" id="PF04073">
    <property type="entry name" value="tRNA_edit"/>
    <property type="match status" value="1"/>
</dbReference>
<evidence type="ECO:0000313" key="7">
    <source>
        <dbReference type="Proteomes" id="UP000539642"/>
    </source>
</evidence>
<comment type="similarity">
    <text evidence="1 4">Belongs to the prolyl-tRNA editing family. YbaK/EbsC subfamily.</text>
</comment>
<dbReference type="GO" id="GO:0006412">
    <property type="term" value="P:translation"/>
    <property type="evidence" value="ECO:0007669"/>
    <property type="project" value="UniProtKB-KW"/>
</dbReference>
<protein>
    <recommendedName>
        <fullName evidence="4">Cys-tRNA(Pro)/Cys-tRNA(Cys) deacylase</fullName>
        <ecNumber evidence="4">4.2.-.-</ecNumber>
    </recommendedName>
</protein>
<feature type="domain" description="YbaK/aminoacyl-tRNA synthetase-associated" evidence="5">
    <location>
        <begin position="31"/>
        <end position="142"/>
    </location>
</feature>
<dbReference type="CDD" id="cd00002">
    <property type="entry name" value="YbaK_deacylase"/>
    <property type="match status" value="1"/>
</dbReference>
<dbReference type="EMBL" id="JACHEO010000012">
    <property type="protein sequence ID" value="MBB5348461.1"/>
    <property type="molecule type" value="Genomic_DNA"/>
</dbReference>
<keyword evidence="3 4" id="KW-0456">Lyase</keyword>
<sequence>MTPAINAARKARIRYTIHQYPHDPAADSYGLEAAEKLGVPAAQVFKTLVVSLDDALAVAVVPVSAMLSMKRFARAAGAKKADMAAAAEVERATGYVLGGVSPLGQKKRLQIIVDASAQSLATVFVSAGRRGLSLELRPTDLQGMTGATFAAICRHER</sequence>
<dbReference type="InterPro" id="IPR007214">
    <property type="entry name" value="YbaK/aa-tRNA-synth-assoc-dom"/>
</dbReference>
<reference evidence="6 7" key="1">
    <citation type="submission" date="2020-08" db="EMBL/GenBank/DDBJ databases">
        <title>Genomic Encyclopedia of Type Strains, Phase IV (KMG-IV): sequencing the most valuable type-strain genomes for metagenomic binning, comparative biology and taxonomic classification.</title>
        <authorList>
            <person name="Goeker M."/>
        </authorList>
    </citation>
    <scope>NUCLEOTIDE SEQUENCE [LARGE SCALE GENOMIC DNA]</scope>
    <source>
        <strain evidence="6 7">DSM 28570</strain>
    </source>
</reference>
<evidence type="ECO:0000256" key="4">
    <source>
        <dbReference type="PIRNR" id="PIRNR006181"/>
    </source>
</evidence>
<dbReference type="Proteomes" id="UP000539642">
    <property type="component" value="Unassembled WGS sequence"/>
</dbReference>
<dbReference type="PANTHER" id="PTHR30411:SF0">
    <property type="entry name" value="CYS-TRNA(PRO)_CYS-TRNA(CYS) DEACYLASE YBAK"/>
    <property type="match status" value="1"/>
</dbReference>
<dbReference type="Gene3D" id="3.90.960.10">
    <property type="entry name" value="YbaK/aminoacyl-tRNA synthetase-associated domain"/>
    <property type="match status" value="1"/>
</dbReference>
<evidence type="ECO:0000313" key="6">
    <source>
        <dbReference type="EMBL" id="MBB5348461.1"/>
    </source>
</evidence>
<dbReference type="SUPFAM" id="SSF55826">
    <property type="entry name" value="YbaK/ProRS associated domain"/>
    <property type="match status" value="1"/>
</dbReference>
<keyword evidence="6" id="KW-0378">Hydrolase</keyword>
<name>A0A840V5Z5_9BACT</name>
<dbReference type="NCBIfam" id="TIGR00011">
    <property type="entry name" value="YbaK_EbsC"/>
    <property type="match status" value="1"/>
</dbReference>
<gene>
    <name evidence="6" type="ORF">HNQ81_002197</name>
</gene>
<dbReference type="InterPro" id="IPR004369">
    <property type="entry name" value="Prolyl-tRNA_editing_YbaK/EbsC"/>
</dbReference>
<dbReference type="EC" id="4.2.-.-" evidence="4"/>
<dbReference type="AlphaFoldDB" id="A0A840V5Z5"/>